<evidence type="ECO:0000256" key="1">
    <source>
        <dbReference type="SAM" id="Phobius"/>
    </source>
</evidence>
<feature type="transmembrane region" description="Helical" evidence="1">
    <location>
        <begin position="7"/>
        <end position="26"/>
    </location>
</feature>
<evidence type="ECO:0000313" key="2">
    <source>
        <dbReference type="EMBL" id="RFM30913.1"/>
    </source>
</evidence>
<accession>A0A3E1NSM5</accession>
<dbReference type="RefSeq" id="WP_116857457.1">
    <property type="nucleotide sequence ID" value="NZ_QTJV01000018.1"/>
</dbReference>
<keyword evidence="1" id="KW-0472">Membrane</keyword>
<proteinExistence type="predicted"/>
<organism evidence="2 3">
    <name type="scientific">Chitinophaga silvisoli</name>
    <dbReference type="NCBI Taxonomy" id="2291814"/>
    <lineage>
        <taxon>Bacteria</taxon>
        <taxon>Pseudomonadati</taxon>
        <taxon>Bacteroidota</taxon>
        <taxon>Chitinophagia</taxon>
        <taxon>Chitinophagales</taxon>
        <taxon>Chitinophagaceae</taxon>
        <taxon>Chitinophaga</taxon>
    </lineage>
</organism>
<name>A0A3E1NSM5_9BACT</name>
<keyword evidence="1" id="KW-1133">Transmembrane helix</keyword>
<dbReference type="EMBL" id="QTJV01000018">
    <property type="protein sequence ID" value="RFM30913.1"/>
    <property type="molecule type" value="Genomic_DNA"/>
</dbReference>
<gene>
    <name evidence="2" type="ORF">DXN04_31780</name>
</gene>
<evidence type="ECO:0000313" key="3">
    <source>
        <dbReference type="Proteomes" id="UP000261174"/>
    </source>
</evidence>
<dbReference type="AlphaFoldDB" id="A0A3E1NSM5"/>
<dbReference type="Proteomes" id="UP000261174">
    <property type="component" value="Unassembled WGS sequence"/>
</dbReference>
<sequence length="225" mass="25207">MNFFRRHIIFITIALSLVGILVFFMLQKNDLQHEVPASAIPAPLTQRMSGMVTRYGSNGHGDIDKMLMKGKAGQLWIHFPPHAARFVLQATDRQVAVTIEYTADIHGKGETNNELRTITVRRNHLVDLRSIPPPPPSRGDEVTVSGNKFYIRKDEEGRMIGFVLAGTLVVLPPHIAENLMPMILTAQELTVKGQQRSDEDGFVNVYGKVLRPSSITVDHQTYLVQ</sequence>
<keyword evidence="3" id="KW-1185">Reference proteome</keyword>
<comment type="caution">
    <text evidence="2">The sequence shown here is derived from an EMBL/GenBank/DDBJ whole genome shotgun (WGS) entry which is preliminary data.</text>
</comment>
<keyword evidence="1" id="KW-0812">Transmembrane</keyword>
<reference evidence="2 3" key="1">
    <citation type="submission" date="2018-08" db="EMBL/GenBank/DDBJ databases">
        <title>Chitinophaga sp. K20C18050901, a novel bacterium isolated from forest soil.</title>
        <authorList>
            <person name="Wang C."/>
        </authorList>
    </citation>
    <scope>NUCLEOTIDE SEQUENCE [LARGE SCALE GENOMIC DNA]</scope>
    <source>
        <strain evidence="2 3">K20C18050901</strain>
    </source>
</reference>
<dbReference type="OrthoDB" id="1259717at2"/>
<protein>
    <submittedName>
        <fullName evidence="2">Uncharacterized protein</fullName>
    </submittedName>
</protein>